<dbReference type="CDD" id="cd00515">
    <property type="entry name" value="HAM1"/>
    <property type="match status" value="1"/>
</dbReference>
<dbReference type="GO" id="GO:0017111">
    <property type="term" value="F:ribonucleoside triphosphate phosphatase activity"/>
    <property type="evidence" value="ECO:0007669"/>
    <property type="project" value="InterPro"/>
</dbReference>
<feature type="binding site" evidence="10">
    <location>
        <begin position="182"/>
        <end position="183"/>
    </location>
    <ligand>
        <name>substrate</name>
    </ligand>
</feature>
<dbReference type="InParanoid" id="A0A0U5EP40"/>
<accession>A0A0U5EP40</accession>
<sequence>MEILLATTNLHKIREFREMCKPFSHLEILSLHQFPSYIAPVETGKTFKENAILKAEHAAKQLNVWAIADDSGLVVPFLQGQPGIYSRRYAGPEACDADNRKKLLQEMARLTTQEDRSAYYECCLAVANSSGLKKCVQGVCEGFILTEAKGRYGFGYDSLFVKNDYEKTFAELDETIKNRISHRRKAFERLAAFLENLRG</sequence>
<comment type="similarity">
    <text evidence="1 10 11">Belongs to the HAM1 NTPase family.</text>
</comment>
<dbReference type="STRING" id="389348.PNK_0074"/>
<gene>
    <name evidence="12" type="ORF">PNK_0074</name>
</gene>
<comment type="cofactor">
    <cofactor evidence="10">
        <name>Mg(2+)</name>
        <dbReference type="ChEBI" id="CHEBI:18420"/>
    </cofactor>
    <text evidence="10">Binds 1 Mg(2+) ion per subunit.</text>
</comment>
<comment type="function">
    <text evidence="10">Pyrophosphatase that catalyzes the hydrolysis of nucleoside triphosphates to their monophosphate derivatives, with a high preference for the non-canonical purine nucleotides XTP (xanthosine triphosphate), dITP (deoxyinosine triphosphate) and ITP. Seems to function as a house-cleaning enzyme that removes non-canonical purine nucleotides from the nucleotide pool, thus preventing their incorporation into DNA/RNA and avoiding chromosomal lesions.</text>
</comment>
<dbReference type="AlphaFoldDB" id="A0A0U5EP40"/>
<organism evidence="12 13">
    <name type="scientific">Candidatus Protochlamydia naegleriophila</name>
    <dbReference type="NCBI Taxonomy" id="389348"/>
    <lineage>
        <taxon>Bacteria</taxon>
        <taxon>Pseudomonadati</taxon>
        <taxon>Chlamydiota</taxon>
        <taxon>Chlamydiia</taxon>
        <taxon>Parachlamydiales</taxon>
        <taxon>Parachlamydiaceae</taxon>
        <taxon>Candidatus Protochlamydia</taxon>
    </lineage>
</organism>
<evidence type="ECO:0000256" key="2">
    <source>
        <dbReference type="ARBA" id="ARBA00011738"/>
    </source>
</evidence>
<dbReference type="PANTHER" id="PTHR11067:SF9">
    <property type="entry name" value="INOSINE TRIPHOSPHATE PYROPHOSPHATASE"/>
    <property type="match status" value="1"/>
</dbReference>
<dbReference type="EC" id="3.6.1.66" evidence="10"/>
<reference evidence="13" key="1">
    <citation type="submission" date="2015-09" db="EMBL/GenBank/DDBJ databases">
        <authorList>
            <person name="Bertelli C."/>
        </authorList>
    </citation>
    <scope>NUCLEOTIDE SEQUENCE [LARGE SCALE GENOMIC DNA]</scope>
    <source>
        <strain evidence="13">KNic</strain>
    </source>
</reference>
<proteinExistence type="inferred from homology"/>
<feature type="binding site" evidence="10">
    <location>
        <begin position="154"/>
        <end position="157"/>
    </location>
    <ligand>
        <name>substrate</name>
    </ligand>
</feature>
<dbReference type="SUPFAM" id="SSF52972">
    <property type="entry name" value="ITPase-like"/>
    <property type="match status" value="1"/>
</dbReference>
<evidence type="ECO:0000256" key="11">
    <source>
        <dbReference type="RuleBase" id="RU003781"/>
    </source>
</evidence>
<dbReference type="GO" id="GO:0000166">
    <property type="term" value="F:nucleotide binding"/>
    <property type="evidence" value="ECO:0007669"/>
    <property type="project" value="UniProtKB-KW"/>
</dbReference>
<dbReference type="Gene3D" id="3.90.950.10">
    <property type="match status" value="1"/>
</dbReference>
<comment type="catalytic activity">
    <reaction evidence="9 10">
        <text>XTP + H2O = XMP + diphosphate + H(+)</text>
        <dbReference type="Rhea" id="RHEA:28610"/>
        <dbReference type="ChEBI" id="CHEBI:15377"/>
        <dbReference type="ChEBI" id="CHEBI:15378"/>
        <dbReference type="ChEBI" id="CHEBI:33019"/>
        <dbReference type="ChEBI" id="CHEBI:57464"/>
        <dbReference type="ChEBI" id="CHEBI:61314"/>
        <dbReference type="EC" id="3.6.1.66"/>
    </reaction>
</comment>
<dbReference type="Proteomes" id="UP000069902">
    <property type="component" value="Chromosome cPNK"/>
</dbReference>
<dbReference type="HAMAP" id="MF_01405">
    <property type="entry name" value="Non_canon_purine_NTPase"/>
    <property type="match status" value="1"/>
</dbReference>
<dbReference type="EMBL" id="LN879502">
    <property type="protein sequence ID" value="CUI15712.1"/>
    <property type="molecule type" value="Genomic_DNA"/>
</dbReference>
<dbReference type="RefSeq" id="WP_032124754.1">
    <property type="nucleotide sequence ID" value="NZ_LN879502.1"/>
</dbReference>
<keyword evidence="6 10" id="KW-0460">Magnesium</keyword>
<dbReference type="InterPro" id="IPR002637">
    <property type="entry name" value="RdgB/HAM1"/>
</dbReference>
<comment type="catalytic activity">
    <reaction evidence="8 10">
        <text>dITP + H2O = dIMP + diphosphate + H(+)</text>
        <dbReference type="Rhea" id="RHEA:28342"/>
        <dbReference type="ChEBI" id="CHEBI:15377"/>
        <dbReference type="ChEBI" id="CHEBI:15378"/>
        <dbReference type="ChEBI" id="CHEBI:33019"/>
        <dbReference type="ChEBI" id="CHEBI:61194"/>
        <dbReference type="ChEBI" id="CHEBI:61382"/>
        <dbReference type="EC" id="3.6.1.66"/>
    </reaction>
</comment>
<evidence type="ECO:0000256" key="6">
    <source>
        <dbReference type="ARBA" id="ARBA00022842"/>
    </source>
</evidence>
<dbReference type="NCBIfam" id="TIGR00042">
    <property type="entry name" value="RdgB/HAM1 family non-canonical purine NTP pyrophosphatase"/>
    <property type="match status" value="1"/>
</dbReference>
<dbReference type="GO" id="GO:0036222">
    <property type="term" value="F:XTP diphosphatase activity"/>
    <property type="evidence" value="ECO:0007669"/>
    <property type="project" value="UniProtKB-UniRule"/>
</dbReference>
<evidence type="ECO:0000256" key="7">
    <source>
        <dbReference type="ARBA" id="ARBA00023080"/>
    </source>
</evidence>
<dbReference type="PANTHER" id="PTHR11067">
    <property type="entry name" value="INOSINE TRIPHOSPHATE PYROPHOSPHATASE/HAM1 PROTEIN"/>
    <property type="match status" value="1"/>
</dbReference>
<keyword evidence="7 10" id="KW-0546">Nucleotide metabolism</keyword>
<evidence type="ECO:0000256" key="5">
    <source>
        <dbReference type="ARBA" id="ARBA00022801"/>
    </source>
</evidence>
<evidence type="ECO:0000256" key="10">
    <source>
        <dbReference type="HAMAP-Rule" id="MF_01405"/>
    </source>
</evidence>
<protein>
    <recommendedName>
        <fullName evidence="10">dITP/XTP pyrophosphatase</fullName>
        <ecNumber evidence="10">3.6.1.66</ecNumber>
    </recommendedName>
    <alternativeName>
        <fullName evidence="10">Non-canonical purine NTP pyrophosphatase</fullName>
    </alternativeName>
    <alternativeName>
        <fullName evidence="10">Non-standard purine NTP pyrophosphatase</fullName>
    </alternativeName>
    <alternativeName>
        <fullName evidence="10">Nucleoside-triphosphate diphosphatase</fullName>
    </alternativeName>
    <alternativeName>
        <fullName evidence="10">Nucleoside-triphosphate pyrophosphatase</fullName>
        <shortName evidence="10">NTPase</shortName>
    </alternativeName>
</protein>
<evidence type="ECO:0000256" key="3">
    <source>
        <dbReference type="ARBA" id="ARBA00022723"/>
    </source>
</evidence>
<evidence type="ECO:0000256" key="1">
    <source>
        <dbReference type="ARBA" id="ARBA00008023"/>
    </source>
</evidence>
<dbReference type="FunCoup" id="A0A0U5EP40">
    <property type="interactions" value="394"/>
</dbReference>
<feature type="binding site" evidence="10">
    <location>
        <position position="70"/>
    </location>
    <ligand>
        <name>Mg(2+)</name>
        <dbReference type="ChEBI" id="CHEBI:18420"/>
    </ligand>
</feature>
<keyword evidence="5 10" id="KW-0378">Hydrolase</keyword>
<dbReference type="InterPro" id="IPR029001">
    <property type="entry name" value="ITPase-like_fam"/>
</dbReference>
<evidence type="ECO:0000313" key="13">
    <source>
        <dbReference type="Proteomes" id="UP000069902"/>
    </source>
</evidence>
<evidence type="ECO:0000256" key="8">
    <source>
        <dbReference type="ARBA" id="ARBA00051875"/>
    </source>
</evidence>
<dbReference type="GO" id="GO:0009146">
    <property type="term" value="P:purine nucleoside triphosphate catabolic process"/>
    <property type="evidence" value="ECO:0007669"/>
    <property type="project" value="UniProtKB-UniRule"/>
</dbReference>
<dbReference type="GO" id="GO:0035870">
    <property type="term" value="F:dITP diphosphatase activity"/>
    <property type="evidence" value="ECO:0007669"/>
    <property type="project" value="UniProtKB-UniRule"/>
</dbReference>
<dbReference type="GO" id="GO:0036220">
    <property type="term" value="F:ITP diphosphatase activity"/>
    <property type="evidence" value="ECO:0007669"/>
    <property type="project" value="UniProtKB-UniRule"/>
</dbReference>
<keyword evidence="3 10" id="KW-0479">Metal-binding</keyword>
<comment type="catalytic activity">
    <reaction evidence="10">
        <text>ITP + H2O = IMP + diphosphate + H(+)</text>
        <dbReference type="Rhea" id="RHEA:29399"/>
        <dbReference type="ChEBI" id="CHEBI:15377"/>
        <dbReference type="ChEBI" id="CHEBI:15378"/>
        <dbReference type="ChEBI" id="CHEBI:33019"/>
        <dbReference type="ChEBI" id="CHEBI:58053"/>
        <dbReference type="ChEBI" id="CHEBI:61402"/>
        <dbReference type="EC" id="3.6.1.66"/>
    </reaction>
</comment>
<dbReference type="GO" id="GO:0009117">
    <property type="term" value="P:nucleotide metabolic process"/>
    <property type="evidence" value="ECO:0007669"/>
    <property type="project" value="UniProtKB-KW"/>
</dbReference>
<dbReference type="FunFam" id="3.90.950.10:FF:000001">
    <property type="entry name" value="dITP/XTP pyrophosphatase"/>
    <property type="match status" value="1"/>
</dbReference>
<dbReference type="PATRIC" id="fig|389348.3.peg.89"/>
<dbReference type="GO" id="GO:0046872">
    <property type="term" value="F:metal ion binding"/>
    <property type="evidence" value="ECO:0007669"/>
    <property type="project" value="UniProtKB-KW"/>
</dbReference>
<keyword evidence="4 10" id="KW-0547">Nucleotide-binding</keyword>
<dbReference type="GO" id="GO:0005829">
    <property type="term" value="C:cytosol"/>
    <property type="evidence" value="ECO:0007669"/>
    <property type="project" value="TreeGrafter"/>
</dbReference>
<comment type="caution">
    <text evidence="10">Lacks conserved residue(s) required for the propagation of feature annotation.</text>
</comment>
<evidence type="ECO:0000256" key="4">
    <source>
        <dbReference type="ARBA" id="ARBA00022741"/>
    </source>
</evidence>
<comment type="subunit">
    <text evidence="2 10">Homodimer.</text>
</comment>
<feature type="binding site" evidence="10">
    <location>
        <begin position="7"/>
        <end position="12"/>
    </location>
    <ligand>
        <name>substrate</name>
    </ligand>
</feature>
<dbReference type="KEGG" id="pnl:PNK_0074"/>
<feature type="binding site" evidence="10">
    <location>
        <position position="177"/>
    </location>
    <ligand>
        <name>substrate</name>
    </ligand>
</feature>
<name>A0A0U5EP40_9BACT</name>
<feature type="binding site" evidence="10">
    <location>
        <position position="71"/>
    </location>
    <ligand>
        <name>substrate</name>
    </ligand>
</feature>
<dbReference type="Pfam" id="PF01725">
    <property type="entry name" value="Ham1p_like"/>
    <property type="match status" value="1"/>
</dbReference>
<evidence type="ECO:0000256" key="9">
    <source>
        <dbReference type="ARBA" id="ARBA00052017"/>
    </source>
</evidence>
<feature type="active site" description="Proton acceptor" evidence="10">
    <location>
        <position position="70"/>
    </location>
</feature>
<keyword evidence="13" id="KW-1185">Reference proteome</keyword>
<evidence type="ECO:0000313" key="12">
    <source>
        <dbReference type="EMBL" id="CUI15712.1"/>
    </source>
</evidence>
<dbReference type="InterPro" id="IPR020922">
    <property type="entry name" value="dITP/XTP_pyrophosphatase"/>
</dbReference>